<evidence type="ECO:0000256" key="2">
    <source>
        <dbReference type="ARBA" id="ARBA00010157"/>
    </source>
</evidence>
<evidence type="ECO:0000256" key="5">
    <source>
        <dbReference type="ARBA" id="ARBA00022989"/>
    </source>
</evidence>
<dbReference type="Pfam" id="PF03176">
    <property type="entry name" value="MMPL"/>
    <property type="match status" value="2"/>
</dbReference>
<dbReference type="GO" id="GO:0005886">
    <property type="term" value="C:plasma membrane"/>
    <property type="evidence" value="ECO:0007669"/>
    <property type="project" value="UniProtKB-SubCell"/>
</dbReference>
<feature type="transmembrane region" description="Helical" evidence="8">
    <location>
        <begin position="624"/>
        <end position="647"/>
    </location>
</feature>
<feature type="transmembrane region" description="Helical" evidence="8">
    <location>
        <begin position="226"/>
        <end position="249"/>
    </location>
</feature>
<feature type="transmembrane region" description="Helical" evidence="8">
    <location>
        <begin position="359"/>
        <end position="378"/>
    </location>
</feature>
<evidence type="ECO:0000256" key="7">
    <source>
        <dbReference type="SAM" id="MobiDB-lite"/>
    </source>
</evidence>
<gene>
    <name evidence="10" type="ORF">GV789_00995</name>
    <name evidence="11" type="ORF">GV794_07565</name>
</gene>
<evidence type="ECO:0000313" key="12">
    <source>
        <dbReference type="Proteomes" id="UP000468928"/>
    </source>
</evidence>
<evidence type="ECO:0000313" key="13">
    <source>
        <dbReference type="Proteomes" id="UP000470876"/>
    </source>
</evidence>
<dbReference type="Proteomes" id="UP000468928">
    <property type="component" value="Unassembled WGS sequence"/>
</dbReference>
<keyword evidence="5 8" id="KW-1133">Transmembrane helix</keyword>
<feature type="transmembrane region" description="Helical" evidence="8">
    <location>
        <begin position="270"/>
        <end position="293"/>
    </location>
</feature>
<dbReference type="PANTHER" id="PTHR33406:SF11">
    <property type="entry name" value="MEMBRANE PROTEIN SCO6666-RELATED"/>
    <property type="match status" value="1"/>
</dbReference>
<dbReference type="SUPFAM" id="SSF82866">
    <property type="entry name" value="Multidrug efflux transporter AcrB transmembrane domain"/>
    <property type="match status" value="2"/>
</dbReference>
<dbReference type="AlphaFoldDB" id="A0A6P1D4D5"/>
<comment type="subcellular location">
    <subcellularLocation>
        <location evidence="1">Cell membrane</location>
        <topology evidence="1">Multi-pass membrane protein</topology>
    </subcellularLocation>
</comment>
<dbReference type="PANTHER" id="PTHR33406">
    <property type="entry name" value="MEMBRANE PROTEIN MJ1562-RELATED"/>
    <property type="match status" value="1"/>
</dbReference>
<dbReference type="PROSITE" id="PS50156">
    <property type="entry name" value="SSD"/>
    <property type="match status" value="2"/>
</dbReference>
<name>A0A6P1D4D5_9NOCA</name>
<feature type="domain" description="SSD" evidence="9">
    <location>
        <begin position="517"/>
        <end position="682"/>
    </location>
</feature>
<dbReference type="InterPro" id="IPR004869">
    <property type="entry name" value="MMPL_dom"/>
</dbReference>
<feature type="transmembrane region" description="Helical" evidence="8">
    <location>
        <begin position="578"/>
        <end position="603"/>
    </location>
</feature>
<dbReference type="Gene3D" id="1.20.1640.10">
    <property type="entry name" value="Multidrug efflux transporter AcrB transmembrane domain"/>
    <property type="match status" value="2"/>
</dbReference>
<feature type="region of interest" description="Disordered" evidence="7">
    <location>
        <begin position="707"/>
        <end position="729"/>
    </location>
</feature>
<sequence length="745" mass="75825">MSVLLYRLGVSCFRRRGAVVVLWLAVLAGAIAGAAVLSGPTSDSFTVPGTESQRAIDVMTQRFPDVAANGAVARVVLVAPEGTRLGDASQAVEQVRDQLGAGPHVAQVSELGEGAIAPDGRTGLLEVSYRVGREELSDADRDAVADALTTARQAGLAAEAGGDAAAAPDEGAGEAIGVLVAAVVLLITLGSLLAAGLPLVVAAAALTVGLAGITAASGFTDLNTDTSALALMLGIAVAIDYSLFIILRYRQLAAAGYDRPEAAGQAVGRAGAAVLFAGLTVIIALAGLSVVGIPALTQVGVAAAFTVAMAVLAALTLLPALMGLAGERLVRVRRPQRVAVAARVPMGRRWAGFVVTHRLAVLLGATTVLLLAAIPVLGLRLGFPDDGTAPADTTQRKAYDLIADGFGPGVNGPLTVVVDAGAEGDAATAAARVRAIIDSLEGVAAVAPPVFDSSGGTALLAVVPEHGPTDAGTEDALDAIRTEAGGAALPGDARVMVTGQTAIDIDSSAKLRAALLPYLALVGGLAFLLLILVFRSVLVPLVAAAGFLLSVAATFGMVVAVFQWGWLNDLLGVHSSGLIVNLLPVVLIGMVFGLAMDYQVFLVTRMREEHLRGESTDVAIIDGFAAGARVVTAAAIIMISVFAGFLFSATPMVQSFGFALAAAVLFDAFLVRMTLVPATMSLLGKYGWWLPGWLDRLLPEVDVEGRRLDDGASGEPATSQTTAPGEVPTVAEVAVAESKQAHPRS</sequence>
<evidence type="ECO:0000256" key="8">
    <source>
        <dbReference type="SAM" id="Phobius"/>
    </source>
</evidence>
<keyword evidence="13" id="KW-1185">Reference proteome</keyword>
<feature type="transmembrane region" description="Helical" evidence="8">
    <location>
        <begin position="199"/>
        <end position="220"/>
    </location>
</feature>
<keyword evidence="4 8" id="KW-0812">Transmembrane</keyword>
<evidence type="ECO:0000256" key="4">
    <source>
        <dbReference type="ARBA" id="ARBA00022692"/>
    </source>
</evidence>
<feature type="transmembrane region" description="Helical" evidence="8">
    <location>
        <begin position="299"/>
        <end position="324"/>
    </location>
</feature>
<reference evidence="12 13" key="1">
    <citation type="submission" date="2020-01" db="EMBL/GenBank/DDBJ databases">
        <title>Genetics and antimicrobial susceptibilities of Nocardia species isolated from the soil; a comparison with species isolated from humans.</title>
        <authorList>
            <person name="Carrasco G."/>
            <person name="Monzon S."/>
            <person name="Sansegundo M."/>
            <person name="Garcia E."/>
            <person name="Garrido N."/>
            <person name="Medina M.J."/>
            <person name="Villalon P."/>
            <person name="Ramirez-Arocha A.C."/>
            <person name="Jimenez P."/>
            <person name="Cuesta I."/>
            <person name="Valdezate S."/>
        </authorList>
    </citation>
    <scope>NUCLEOTIDE SEQUENCE [LARGE SCALE GENOMIC DNA]</scope>
    <source>
        <strain evidence="10 12">CNM20110639</strain>
        <strain evidence="11 13">CNM20110649</strain>
    </source>
</reference>
<feature type="transmembrane region" description="Helical" evidence="8">
    <location>
        <begin position="515"/>
        <end position="534"/>
    </location>
</feature>
<evidence type="ECO:0000256" key="1">
    <source>
        <dbReference type="ARBA" id="ARBA00004651"/>
    </source>
</evidence>
<keyword evidence="6 8" id="KW-0472">Membrane</keyword>
<dbReference type="EMBL" id="JAAGUX010000009">
    <property type="protein sequence ID" value="NEW55510.1"/>
    <property type="molecule type" value="Genomic_DNA"/>
</dbReference>
<feature type="transmembrane region" description="Helical" evidence="8">
    <location>
        <begin position="175"/>
        <end position="194"/>
    </location>
</feature>
<accession>A0A6P1D4D5</accession>
<dbReference type="Proteomes" id="UP000470876">
    <property type="component" value="Unassembled WGS sequence"/>
</dbReference>
<feature type="domain" description="SSD" evidence="9">
    <location>
        <begin position="192"/>
        <end position="324"/>
    </location>
</feature>
<keyword evidence="3" id="KW-1003">Cell membrane</keyword>
<dbReference type="InterPro" id="IPR050545">
    <property type="entry name" value="Mycobact_MmpL"/>
</dbReference>
<protein>
    <submittedName>
        <fullName evidence="10">MMPL family transporter</fullName>
    </submittedName>
</protein>
<feature type="transmembrane region" description="Helical" evidence="8">
    <location>
        <begin position="541"/>
        <end position="566"/>
    </location>
</feature>
<evidence type="ECO:0000313" key="11">
    <source>
        <dbReference type="EMBL" id="NEW55510.1"/>
    </source>
</evidence>
<evidence type="ECO:0000256" key="6">
    <source>
        <dbReference type="ARBA" id="ARBA00023136"/>
    </source>
</evidence>
<comment type="similarity">
    <text evidence="2">Belongs to the resistance-nodulation-cell division (RND) (TC 2.A.6) family. MmpL subfamily.</text>
</comment>
<comment type="caution">
    <text evidence="10">The sequence shown here is derived from an EMBL/GenBank/DDBJ whole genome shotgun (WGS) entry which is preliminary data.</text>
</comment>
<dbReference type="EMBL" id="JAAGUZ010000002">
    <property type="protein sequence ID" value="NEW43042.1"/>
    <property type="molecule type" value="Genomic_DNA"/>
</dbReference>
<organism evidence="10 12">
    <name type="scientific">Nocardia cyriacigeorgica</name>
    <dbReference type="NCBI Taxonomy" id="135487"/>
    <lineage>
        <taxon>Bacteria</taxon>
        <taxon>Bacillati</taxon>
        <taxon>Actinomycetota</taxon>
        <taxon>Actinomycetes</taxon>
        <taxon>Mycobacteriales</taxon>
        <taxon>Nocardiaceae</taxon>
        <taxon>Nocardia</taxon>
    </lineage>
</organism>
<proteinExistence type="inferred from homology"/>
<dbReference type="InterPro" id="IPR000731">
    <property type="entry name" value="SSD"/>
</dbReference>
<evidence type="ECO:0000256" key="3">
    <source>
        <dbReference type="ARBA" id="ARBA00022475"/>
    </source>
</evidence>
<feature type="transmembrane region" description="Helical" evidence="8">
    <location>
        <begin position="653"/>
        <end position="675"/>
    </location>
</feature>
<evidence type="ECO:0000313" key="10">
    <source>
        <dbReference type="EMBL" id="NEW43042.1"/>
    </source>
</evidence>
<dbReference type="RefSeq" id="WP_163828207.1">
    <property type="nucleotide sequence ID" value="NZ_JAAGUX010000009.1"/>
</dbReference>
<evidence type="ECO:0000259" key="9">
    <source>
        <dbReference type="PROSITE" id="PS50156"/>
    </source>
</evidence>